<keyword evidence="4" id="KW-1185">Reference proteome</keyword>
<accession>A0A840BEE0</accession>
<comment type="similarity">
    <text evidence="1">Belongs to the outer membrane factor (OMF) (TC 1.B.17) family.</text>
</comment>
<proteinExistence type="inferred from homology"/>
<dbReference type="Proteomes" id="UP000561045">
    <property type="component" value="Unassembled WGS sequence"/>
</dbReference>
<gene>
    <name evidence="3" type="ORF">GGR36_000793</name>
</gene>
<dbReference type="InterPro" id="IPR010131">
    <property type="entry name" value="MdtP/NodT-like"/>
</dbReference>
<organism evidence="3 4">
    <name type="scientific">Niveibacterium umoris</name>
    <dbReference type="NCBI Taxonomy" id="1193620"/>
    <lineage>
        <taxon>Bacteria</taxon>
        <taxon>Pseudomonadati</taxon>
        <taxon>Pseudomonadota</taxon>
        <taxon>Betaproteobacteria</taxon>
        <taxon>Rhodocyclales</taxon>
        <taxon>Rhodocyclaceae</taxon>
        <taxon>Niveibacterium</taxon>
    </lineage>
</organism>
<dbReference type="RefSeq" id="WP_183632089.1">
    <property type="nucleotide sequence ID" value="NZ_BAABLE010000011.1"/>
</dbReference>
<comment type="caution">
    <text evidence="3">The sequence shown here is derived from an EMBL/GenBank/DDBJ whole genome shotgun (WGS) entry which is preliminary data.</text>
</comment>
<reference evidence="3 4" key="1">
    <citation type="submission" date="2020-08" db="EMBL/GenBank/DDBJ databases">
        <title>Genomic Encyclopedia of Type Strains, Phase IV (KMG-IV): sequencing the most valuable type-strain genomes for metagenomic binning, comparative biology and taxonomic classification.</title>
        <authorList>
            <person name="Goeker M."/>
        </authorList>
    </citation>
    <scope>NUCLEOTIDE SEQUENCE [LARGE SCALE GENOMIC DNA]</scope>
    <source>
        <strain evidence="3 4">DSM 106739</strain>
    </source>
</reference>
<dbReference type="SUPFAM" id="SSF56954">
    <property type="entry name" value="Outer membrane efflux proteins (OEP)"/>
    <property type="match status" value="1"/>
</dbReference>
<dbReference type="EMBL" id="JACIET010000001">
    <property type="protein sequence ID" value="MBB4011485.1"/>
    <property type="molecule type" value="Genomic_DNA"/>
</dbReference>
<feature type="chain" id="PRO_5032424100" evidence="2">
    <location>
        <begin position="27"/>
        <end position="425"/>
    </location>
</feature>
<dbReference type="AlphaFoldDB" id="A0A840BEE0"/>
<dbReference type="Gene3D" id="1.20.1600.10">
    <property type="entry name" value="Outer membrane efflux proteins (OEP)"/>
    <property type="match status" value="1"/>
</dbReference>
<dbReference type="Pfam" id="PF02321">
    <property type="entry name" value="OEP"/>
    <property type="match status" value="2"/>
</dbReference>
<name>A0A840BEE0_9RHOO</name>
<evidence type="ECO:0000256" key="1">
    <source>
        <dbReference type="ARBA" id="ARBA00007613"/>
    </source>
</evidence>
<evidence type="ECO:0000256" key="2">
    <source>
        <dbReference type="SAM" id="SignalP"/>
    </source>
</evidence>
<dbReference type="PANTHER" id="PTHR30203">
    <property type="entry name" value="OUTER MEMBRANE CATION EFFLUX PROTEIN"/>
    <property type="match status" value="1"/>
</dbReference>
<evidence type="ECO:0000313" key="4">
    <source>
        <dbReference type="Proteomes" id="UP000561045"/>
    </source>
</evidence>
<protein>
    <submittedName>
        <fullName evidence="3">Outer membrane protein TolC</fullName>
    </submittedName>
</protein>
<dbReference type="InterPro" id="IPR003423">
    <property type="entry name" value="OMP_efflux"/>
</dbReference>
<dbReference type="PANTHER" id="PTHR30203:SF24">
    <property type="entry name" value="BLR4935 PROTEIN"/>
    <property type="match status" value="1"/>
</dbReference>
<feature type="signal peptide" evidence="2">
    <location>
        <begin position="1"/>
        <end position="26"/>
    </location>
</feature>
<sequence>MMPSLRDLSVVCITGALFALSVPSLADGVPPGRSVDELLDLARAANPTVRAAQLEAAAARERVQPAGALADPMLKIELMDVNNGGSTGVRLSPAQVGSTQYTLSQQLPFWGKRTLRQEIAESGARQAERSADDAALELATLVKRSYAQYWQVVRLEEQARDIAAIDTRLESLARSRYASGLAAQQDVIRAQVELTGIAQEQLMLEQERKGTQVLLNALIARPPKAPLAEPQALRKVPPPAALEMDSLVARLKARNPQLAAETEKAIGAAKSRELAYRNRMPDLNLGITPVQRGSSVNEWQLMFEVNLPLQFDTRRSQEREAERMLEAANARSESLAYRLAGELGGLVASLEGLNRVETLTASTLIPQSEATFQSALAGYENGKVDFATVLDAQRSLRKARQDLIRVRAEQQMRLAEIERLIGEPL</sequence>
<evidence type="ECO:0000313" key="3">
    <source>
        <dbReference type="EMBL" id="MBB4011485.1"/>
    </source>
</evidence>
<keyword evidence="2" id="KW-0732">Signal</keyword>
<dbReference type="GO" id="GO:0015562">
    <property type="term" value="F:efflux transmembrane transporter activity"/>
    <property type="evidence" value="ECO:0007669"/>
    <property type="project" value="InterPro"/>
</dbReference>